<accession>A0A1Z5S8L8</accession>
<name>A0A1Z5S8L8_SORBI</name>
<evidence type="ECO:0000313" key="1">
    <source>
        <dbReference type="EMBL" id="OQU92284.1"/>
    </source>
</evidence>
<keyword evidence="2" id="KW-1185">Reference proteome</keyword>
<reference evidence="2" key="2">
    <citation type="journal article" date="2018" name="Plant J.">
        <title>The Sorghum bicolor reference genome: improved assembly, gene annotations, a transcriptome atlas, and signatures of genome organization.</title>
        <authorList>
            <person name="McCormick R.F."/>
            <person name="Truong S.K."/>
            <person name="Sreedasyam A."/>
            <person name="Jenkins J."/>
            <person name="Shu S."/>
            <person name="Sims D."/>
            <person name="Kennedy M."/>
            <person name="Amirebrahimi M."/>
            <person name="Weers B.D."/>
            <person name="McKinley B."/>
            <person name="Mattison A."/>
            <person name="Morishige D.T."/>
            <person name="Grimwood J."/>
            <person name="Schmutz J."/>
            <person name="Mullet J.E."/>
        </authorList>
    </citation>
    <scope>NUCLEOTIDE SEQUENCE [LARGE SCALE GENOMIC DNA]</scope>
    <source>
        <strain evidence="2">cv. BTx623</strain>
    </source>
</reference>
<protein>
    <submittedName>
        <fullName evidence="1">Uncharacterized protein</fullName>
    </submittedName>
</protein>
<dbReference type="AlphaFoldDB" id="A0A1Z5S8L8"/>
<dbReference type="InParanoid" id="A0A1Z5S8L8"/>
<reference evidence="1 2" key="1">
    <citation type="journal article" date="2009" name="Nature">
        <title>The Sorghum bicolor genome and the diversification of grasses.</title>
        <authorList>
            <person name="Paterson A.H."/>
            <person name="Bowers J.E."/>
            <person name="Bruggmann R."/>
            <person name="Dubchak I."/>
            <person name="Grimwood J."/>
            <person name="Gundlach H."/>
            <person name="Haberer G."/>
            <person name="Hellsten U."/>
            <person name="Mitros T."/>
            <person name="Poliakov A."/>
            <person name="Schmutz J."/>
            <person name="Spannagl M."/>
            <person name="Tang H."/>
            <person name="Wang X."/>
            <person name="Wicker T."/>
            <person name="Bharti A.K."/>
            <person name="Chapman J."/>
            <person name="Feltus F.A."/>
            <person name="Gowik U."/>
            <person name="Grigoriev I.V."/>
            <person name="Lyons E."/>
            <person name="Maher C.A."/>
            <person name="Martis M."/>
            <person name="Narechania A."/>
            <person name="Otillar R.P."/>
            <person name="Penning B.W."/>
            <person name="Salamov A.A."/>
            <person name="Wang Y."/>
            <person name="Zhang L."/>
            <person name="Carpita N.C."/>
            <person name="Freeling M."/>
            <person name="Gingle A.R."/>
            <person name="Hash C.T."/>
            <person name="Keller B."/>
            <person name="Klein P."/>
            <person name="Kresovich S."/>
            <person name="McCann M.C."/>
            <person name="Ming R."/>
            <person name="Peterson D.G."/>
            <person name="Mehboob-ur-Rahman"/>
            <person name="Ware D."/>
            <person name="Westhoff P."/>
            <person name="Mayer K.F."/>
            <person name="Messing J."/>
            <person name="Rokhsar D.S."/>
        </authorList>
    </citation>
    <scope>NUCLEOTIDE SEQUENCE [LARGE SCALE GENOMIC DNA]</scope>
    <source>
        <strain evidence="2">cv. BTx623</strain>
    </source>
</reference>
<evidence type="ECO:0000313" key="2">
    <source>
        <dbReference type="Proteomes" id="UP000000768"/>
    </source>
</evidence>
<dbReference type="Proteomes" id="UP000000768">
    <property type="component" value="Chromosome 1"/>
</dbReference>
<dbReference type="EMBL" id="CM000760">
    <property type="protein sequence ID" value="OQU92284.1"/>
    <property type="molecule type" value="Genomic_DNA"/>
</dbReference>
<proteinExistence type="predicted"/>
<dbReference type="Gramene" id="OQU92284">
    <property type="protein sequence ID" value="OQU92284"/>
    <property type="gene ID" value="SORBI_3001G322766"/>
</dbReference>
<organism evidence="1 2">
    <name type="scientific">Sorghum bicolor</name>
    <name type="common">Sorghum</name>
    <name type="synonym">Sorghum vulgare</name>
    <dbReference type="NCBI Taxonomy" id="4558"/>
    <lineage>
        <taxon>Eukaryota</taxon>
        <taxon>Viridiplantae</taxon>
        <taxon>Streptophyta</taxon>
        <taxon>Embryophyta</taxon>
        <taxon>Tracheophyta</taxon>
        <taxon>Spermatophyta</taxon>
        <taxon>Magnoliopsida</taxon>
        <taxon>Liliopsida</taxon>
        <taxon>Poales</taxon>
        <taxon>Poaceae</taxon>
        <taxon>PACMAD clade</taxon>
        <taxon>Panicoideae</taxon>
        <taxon>Andropogonodae</taxon>
        <taxon>Andropogoneae</taxon>
        <taxon>Sorghinae</taxon>
        <taxon>Sorghum</taxon>
    </lineage>
</organism>
<sequence length="56" mass="6299">MESPQWSSSSLKDLLLMPPKFLKSSVSTILSLWENCFTVAGAIHRGDNFFENIDPI</sequence>
<gene>
    <name evidence="1" type="ORF">SORBI_3001G322766</name>
</gene>